<evidence type="ECO:0000313" key="3">
    <source>
        <dbReference type="RefSeq" id="XP_032129279.1"/>
    </source>
</evidence>
<keyword evidence="2" id="KW-1185">Reference proteome</keyword>
<dbReference type="GO" id="GO:0004527">
    <property type="term" value="F:exonuclease activity"/>
    <property type="evidence" value="ECO:0007669"/>
    <property type="project" value="UniProtKB-KW"/>
</dbReference>
<evidence type="ECO:0000256" key="1">
    <source>
        <dbReference type="SAM" id="MobiDB-lite"/>
    </source>
</evidence>
<feature type="compositionally biased region" description="Pro residues" evidence="1">
    <location>
        <begin position="1"/>
        <end position="10"/>
    </location>
</feature>
<accession>A0A6J3HHV5</accession>
<feature type="region of interest" description="Disordered" evidence="1">
    <location>
        <begin position="1"/>
        <end position="228"/>
    </location>
</feature>
<keyword evidence="3" id="KW-0540">Nuclease</keyword>
<reference evidence="3" key="1">
    <citation type="submission" date="2025-08" db="UniProtKB">
        <authorList>
            <consortium name="RefSeq"/>
        </authorList>
    </citation>
    <scope>IDENTIFICATION</scope>
    <source>
        <tissue evidence="3">Blood</tissue>
    </source>
</reference>
<gene>
    <name evidence="3" type="primary">LOC116547437</name>
</gene>
<sequence>MPATRPPRWPPLRARQQVLAGVPDRGQGRGRGGSGALEYVPKAVSQPRRHNRPIPSGKYVVANSRPSTDLEYDPLSNYSARHPSRASSWDEHAAKRPRGPHGSEPYTPAPKKPCDPFGGFDAMFSDSEDEATMVSGDEPTTASTPKARADPESKASGQPPSKESLEAEGGSLRETKETAVQCDVGDRQPTPANPGQAQLPSLGLAGWGLPQGGETQEEEKRGPTCPQL</sequence>
<keyword evidence="3" id="KW-0378">Hydrolase</keyword>
<dbReference type="Proteomes" id="UP000504640">
    <property type="component" value="Unplaced"/>
</dbReference>
<evidence type="ECO:0000313" key="2">
    <source>
        <dbReference type="Proteomes" id="UP000504640"/>
    </source>
</evidence>
<keyword evidence="3" id="KW-0269">Exonuclease</keyword>
<protein>
    <submittedName>
        <fullName evidence="3">RNA exonuclease 1 homolog</fullName>
    </submittedName>
</protein>
<dbReference type="RefSeq" id="XP_032129279.1">
    <property type="nucleotide sequence ID" value="XM_032273388.1"/>
</dbReference>
<dbReference type="GeneID" id="116547437"/>
<name>A0A6J3HHV5_SAPAP</name>
<proteinExistence type="predicted"/>
<dbReference type="AlphaFoldDB" id="A0A6J3HHV5"/>
<organism evidence="2 3">
    <name type="scientific">Sapajus apella</name>
    <name type="common">Brown-capped capuchin</name>
    <name type="synonym">Cebus apella</name>
    <dbReference type="NCBI Taxonomy" id="9515"/>
    <lineage>
        <taxon>Eukaryota</taxon>
        <taxon>Metazoa</taxon>
        <taxon>Chordata</taxon>
        <taxon>Craniata</taxon>
        <taxon>Vertebrata</taxon>
        <taxon>Euteleostomi</taxon>
        <taxon>Mammalia</taxon>
        <taxon>Eutheria</taxon>
        <taxon>Euarchontoglires</taxon>
        <taxon>Primates</taxon>
        <taxon>Haplorrhini</taxon>
        <taxon>Platyrrhini</taxon>
        <taxon>Cebidae</taxon>
        <taxon>Cebinae</taxon>
        <taxon>Sapajus</taxon>
    </lineage>
</organism>